<evidence type="ECO:0000313" key="2">
    <source>
        <dbReference type="Proteomes" id="UP001371218"/>
    </source>
</evidence>
<sequence length="73" mass="7967">MLEPNLSIPSRRALPGVLMAAWMWAGLPAAVEVPPCPLDKTAMTATGTTRQEAGRTLAEYRCQQGHVYWIAVD</sequence>
<dbReference type="EMBL" id="JBBUTG010000011">
    <property type="protein sequence ID" value="MEK8032630.1"/>
    <property type="molecule type" value="Genomic_DNA"/>
</dbReference>
<organism evidence="1 2">
    <name type="scientific">Ideonella lacteola</name>
    <dbReference type="NCBI Taxonomy" id="2984193"/>
    <lineage>
        <taxon>Bacteria</taxon>
        <taxon>Pseudomonadati</taxon>
        <taxon>Pseudomonadota</taxon>
        <taxon>Betaproteobacteria</taxon>
        <taxon>Burkholderiales</taxon>
        <taxon>Sphaerotilaceae</taxon>
        <taxon>Ideonella</taxon>
    </lineage>
</organism>
<name>A0ABU9BVJ0_9BURK</name>
<evidence type="ECO:0000313" key="1">
    <source>
        <dbReference type="EMBL" id="MEK8032630.1"/>
    </source>
</evidence>
<accession>A0ABU9BVJ0</accession>
<protein>
    <submittedName>
        <fullName evidence="1">Uncharacterized protein</fullName>
    </submittedName>
</protein>
<keyword evidence="2" id="KW-1185">Reference proteome</keyword>
<proteinExistence type="predicted"/>
<comment type="caution">
    <text evidence="1">The sequence shown here is derived from an EMBL/GenBank/DDBJ whole genome shotgun (WGS) entry which is preliminary data.</text>
</comment>
<dbReference type="Proteomes" id="UP001371218">
    <property type="component" value="Unassembled WGS sequence"/>
</dbReference>
<gene>
    <name evidence="1" type="ORF">AACH06_17555</name>
</gene>
<dbReference type="RefSeq" id="WP_341427049.1">
    <property type="nucleotide sequence ID" value="NZ_JBBUTG010000011.1"/>
</dbReference>
<reference evidence="1 2" key="1">
    <citation type="submission" date="2024-04" db="EMBL/GenBank/DDBJ databases">
        <title>Novel species of the genus Ideonella isolated from streams.</title>
        <authorList>
            <person name="Lu H."/>
        </authorList>
    </citation>
    <scope>NUCLEOTIDE SEQUENCE [LARGE SCALE GENOMIC DNA]</scope>
    <source>
        <strain evidence="1 2">DXS29W</strain>
    </source>
</reference>